<dbReference type="HAMAP" id="MF_00155">
    <property type="entry name" value="CtaG"/>
    <property type="match status" value="1"/>
</dbReference>
<dbReference type="SUPFAM" id="SSF110111">
    <property type="entry name" value="Ctag/Cox11"/>
    <property type="match status" value="1"/>
</dbReference>
<sequence>MIRVVTLTSRLTSRLAIPAFYRPTNSQWFTNKDVHKVNWFVRSFTSSRYRNNKTGYQGGEKNRSTVYYVVALGVLVGGLSYAAVPLYRLFCQSYSYGGTTSSTHNPEGLEKLVPNRERIIKVRFNADTSSSLTWDFKPQQSELKVALGETALAFYTATNRTSKPIDGVSTYNVVPFEAGQYFNKIQCFCFEEQRLNPNEQVDMPVFFYIDPDFGEDPRMENIESITLSYTFFEAKEGAALVKPAYAK</sequence>
<dbReference type="GO" id="GO:0005507">
    <property type="term" value="F:copper ion binding"/>
    <property type="evidence" value="ECO:0007669"/>
    <property type="project" value="InterPro"/>
</dbReference>
<dbReference type="AlphaFoldDB" id="E9H2A1"/>
<dbReference type="OMA" id="YRIFCQS"/>
<organism evidence="9 10">
    <name type="scientific">Daphnia pulex</name>
    <name type="common">Water flea</name>
    <dbReference type="NCBI Taxonomy" id="6669"/>
    <lineage>
        <taxon>Eukaryota</taxon>
        <taxon>Metazoa</taxon>
        <taxon>Ecdysozoa</taxon>
        <taxon>Arthropoda</taxon>
        <taxon>Crustacea</taxon>
        <taxon>Branchiopoda</taxon>
        <taxon>Diplostraca</taxon>
        <taxon>Cladocera</taxon>
        <taxon>Anomopoda</taxon>
        <taxon>Daphniidae</taxon>
        <taxon>Daphnia</taxon>
    </lineage>
</organism>
<protein>
    <recommendedName>
        <fullName evidence="7">Cytochrome c oxidase assembly protein COX11, mitochondrial</fullName>
    </recommendedName>
</protein>
<dbReference type="eggNOG" id="KOG2540">
    <property type="taxonomic scope" value="Eukaryota"/>
</dbReference>
<dbReference type="InterPro" id="IPR007533">
    <property type="entry name" value="Cyt_c_oxidase_assmbl_CtaG"/>
</dbReference>
<evidence type="ECO:0000256" key="1">
    <source>
        <dbReference type="ARBA" id="ARBA00004007"/>
    </source>
</evidence>
<gene>
    <name evidence="9" type="ORF">DAPPUDRAFT_307441</name>
</gene>
<dbReference type="InParanoid" id="E9H2A1"/>
<dbReference type="KEGG" id="dpx:DAPPUDRAFT_307441"/>
<comment type="function">
    <text evidence="1">Exerts its effect at some terminal stage of cytochrome c oxidase synthesis, probably by being involved in the insertion of the copper B into subunit I.</text>
</comment>
<dbReference type="FunCoup" id="E9H2A1">
    <property type="interactions" value="1170"/>
</dbReference>
<comment type="subcellular location">
    <subcellularLocation>
        <location evidence="2">Mitochondrion inner membrane</location>
        <topology evidence="2">Single-pass membrane protein</topology>
        <orientation evidence="2">Intermembrane side</orientation>
    </subcellularLocation>
</comment>
<evidence type="ECO:0000313" key="10">
    <source>
        <dbReference type="Proteomes" id="UP000000305"/>
    </source>
</evidence>
<evidence type="ECO:0000256" key="6">
    <source>
        <dbReference type="ARBA" id="ARBA00063165"/>
    </source>
</evidence>
<feature type="transmembrane region" description="Helical" evidence="8">
    <location>
        <begin position="66"/>
        <end position="87"/>
    </location>
</feature>
<evidence type="ECO:0000256" key="5">
    <source>
        <dbReference type="ARBA" id="ARBA00023136"/>
    </source>
</evidence>
<accession>E9H2A1</accession>
<dbReference type="InterPro" id="IPR023471">
    <property type="entry name" value="CtaG/Cox11_dom_sf"/>
</dbReference>
<keyword evidence="10" id="KW-1185">Reference proteome</keyword>
<dbReference type="Gene3D" id="2.60.370.10">
    <property type="entry name" value="Ctag/Cox11"/>
    <property type="match status" value="1"/>
</dbReference>
<dbReference type="Pfam" id="PF04442">
    <property type="entry name" value="CtaG_Cox11"/>
    <property type="match status" value="1"/>
</dbReference>
<dbReference type="EMBL" id="GL732585">
    <property type="protein sequence ID" value="EFX74136.1"/>
    <property type="molecule type" value="Genomic_DNA"/>
</dbReference>
<comment type="subunit">
    <text evidence="6">Interacts with CNNM4/ACDP4. Interacts with RANBP2.</text>
</comment>
<dbReference type="Proteomes" id="UP000000305">
    <property type="component" value="Unassembled WGS sequence"/>
</dbReference>
<dbReference type="OrthoDB" id="1704689at2759"/>
<evidence type="ECO:0000256" key="2">
    <source>
        <dbReference type="ARBA" id="ARBA00004243"/>
    </source>
</evidence>
<evidence type="ECO:0000256" key="7">
    <source>
        <dbReference type="ARBA" id="ARBA00068998"/>
    </source>
</evidence>
<proteinExistence type="inferred from homology"/>
<keyword evidence="3 8" id="KW-0812">Transmembrane</keyword>
<dbReference type="PANTHER" id="PTHR21320:SF3">
    <property type="entry name" value="CYTOCHROME C OXIDASE ASSEMBLY PROTEIN COX11, MITOCHONDRIAL-RELATED"/>
    <property type="match status" value="1"/>
</dbReference>
<evidence type="ECO:0000256" key="3">
    <source>
        <dbReference type="ARBA" id="ARBA00022692"/>
    </source>
</evidence>
<evidence type="ECO:0000256" key="4">
    <source>
        <dbReference type="ARBA" id="ARBA00022989"/>
    </source>
</evidence>
<name>E9H2A1_DAPPU</name>
<dbReference type="PANTHER" id="PTHR21320">
    <property type="entry name" value="CYTOCHROME C OXIDASE ASSEMBLY PROTEIN COX11-RELATED"/>
    <property type="match status" value="1"/>
</dbReference>
<dbReference type="FunFam" id="2.60.370.10:FF:000001">
    <property type="entry name" value="COX11 cytochrome c oxidase assembly homolog"/>
    <property type="match status" value="1"/>
</dbReference>
<dbReference type="STRING" id="6669.E9H2A1"/>
<keyword evidence="4 8" id="KW-1133">Transmembrane helix</keyword>
<dbReference type="NCBIfam" id="NF003465">
    <property type="entry name" value="PRK05089.1"/>
    <property type="match status" value="1"/>
</dbReference>
<dbReference type="GO" id="GO:0005743">
    <property type="term" value="C:mitochondrial inner membrane"/>
    <property type="evidence" value="ECO:0000318"/>
    <property type="project" value="GO_Central"/>
</dbReference>
<dbReference type="HOGENOM" id="CLU_045000_1_3_1"/>
<keyword evidence="5 8" id="KW-0472">Membrane</keyword>
<evidence type="ECO:0000256" key="8">
    <source>
        <dbReference type="SAM" id="Phobius"/>
    </source>
</evidence>
<reference evidence="9 10" key="1">
    <citation type="journal article" date="2011" name="Science">
        <title>The ecoresponsive genome of Daphnia pulex.</title>
        <authorList>
            <person name="Colbourne J.K."/>
            <person name="Pfrender M.E."/>
            <person name="Gilbert D."/>
            <person name="Thomas W.K."/>
            <person name="Tucker A."/>
            <person name="Oakley T.H."/>
            <person name="Tokishita S."/>
            <person name="Aerts A."/>
            <person name="Arnold G.J."/>
            <person name="Basu M.K."/>
            <person name="Bauer D.J."/>
            <person name="Caceres C.E."/>
            <person name="Carmel L."/>
            <person name="Casola C."/>
            <person name="Choi J.H."/>
            <person name="Detter J.C."/>
            <person name="Dong Q."/>
            <person name="Dusheyko S."/>
            <person name="Eads B.D."/>
            <person name="Frohlich T."/>
            <person name="Geiler-Samerotte K.A."/>
            <person name="Gerlach D."/>
            <person name="Hatcher P."/>
            <person name="Jogdeo S."/>
            <person name="Krijgsveld J."/>
            <person name="Kriventseva E.V."/>
            <person name="Kultz D."/>
            <person name="Laforsch C."/>
            <person name="Lindquist E."/>
            <person name="Lopez J."/>
            <person name="Manak J.R."/>
            <person name="Muller J."/>
            <person name="Pangilinan J."/>
            <person name="Patwardhan R.P."/>
            <person name="Pitluck S."/>
            <person name="Pritham E.J."/>
            <person name="Rechtsteiner A."/>
            <person name="Rho M."/>
            <person name="Rogozin I.B."/>
            <person name="Sakarya O."/>
            <person name="Salamov A."/>
            <person name="Schaack S."/>
            <person name="Shapiro H."/>
            <person name="Shiga Y."/>
            <person name="Skalitzky C."/>
            <person name="Smith Z."/>
            <person name="Souvorov A."/>
            <person name="Sung W."/>
            <person name="Tang Z."/>
            <person name="Tsuchiya D."/>
            <person name="Tu H."/>
            <person name="Vos H."/>
            <person name="Wang M."/>
            <person name="Wolf Y.I."/>
            <person name="Yamagata H."/>
            <person name="Yamada T."/>
            <person name="Ye Y."/>
            <person name="Shaw J.R."/>
            <person name="Andrews J."/>
            <person name="Crease T.J."/>
            <person name="Tang H."/>
            <person name="Lucas S.M."/>
            <person name="Robertson H.M."/>
            <person name="Bork P."/>
            <person name="Koonin E.V."/>
            <person name="Zdobnov E.M."/>
            <person name="Grigoriev I.V."/>
            <person name="Lynch M."/>
            <person name="Boore J.L."/>
        </authorList>
    </citation>
    <scope>NUCLEOTIDE SEQUENCE [LARGE SCALE GENOMIC DNA]</scope>
</reference>
<evidence type="ECO:0000313" key="9">
    <source>
        <dbReference type="EMBL" id="EFX74136.1"/>
    </source>
</evidence>